<accession>A0ABM0MPB1</accession>
<reference evidence="11" key="1">
    <citation type="submission" date="2025-08" db="UniProtKB">
        <authorList>
            <consortium name="RefSeq"/>
        </authorList>
    </citation>
    <scope>IDENTIFICATION</scope>
    <source>
        <tissue evidence="11">Testes</tissue>
    </source>
</reference>
<dbReference type="PRINTS" id="PR00027">
    <property type="entry name" value="PAIREDBOX"/>
</dbReference>
<evidence type="ECO:0000259" key="9">
    <source>
        <dbReference type="PROSITE" id="PS51057"/>
    </source>
</evidence>
<dbReference type="InterPro" id="IPR036388">
    <property type="entry name" value="WH-like_DNA-bd_sf"/>
</dbReference>
<feature type="region of interest" description="Disordered" evidence="8">
    <location>
        <begin position="134"/>
        <end position="164"/>
    </location>
</feature>
<evidence type="ECO:0000256" key="6">
    <source>
        <dbReference type="ARBA" id="ARBA00023163"/>
    </source>
</evidence>
<dbReference type="InterPro" id="IPR001523">
    <property type="entry name" value="Paired_dom"/>
</dbReference>
<dbReference type="GeneID" id="100378536"/>
<evidence type="ECO:0000256" key="8">
    <source>
        <dbReference type="SAM" id="MobiDB-lite"/>
    </source>
</evidence>
<evidence type="ECO:0000256" key="4">
    <source>
        <dbReference type="ARBA" id="ARBA00023015"/>
    </source>
</evidence>
<evidence type="ECO:0000256" key="1">
    <source>
        <dbReference type="ARBA" id="ARBA00004123"/>
    </source>
</evidence>
<dbReference type="Proteomes" id="UP000694865">
    <property type="component" value="Unplaced"/>
</dbReference>
<keyword evidence="4" id="KW-0805">Transcription regulation</keyword>
<keyword evidence="3" id="KW-0563">Paired box</keyword>
<keyword evidence="6" id="KW-0804">Transcription</keyword>
<name>A0ABM0MPB1_SACKO</name>
<dbReference type="RefSeq" id="XP_006821852.1">
    <property type="nucleotide sequence ID" value="XM_006821789.1"/>
</dbReference>
<dbReference type="Pfam" id="PF00292">
    <property type="entry name" value="PAX"/>
    <property type="match status" value="1"/>
</dbReference>
<protein>
    <submittedName>
        <fullName evidence="11">Paired box protein Pax-2a-like</fullName>
    </submittedName>
</protein>
<evidence type="ECO:0000256" key="5">
    <source>
        <dbReference type="ARBA" id="ARBA00023125"/>
    </source>
</evidence>
<dbReference type="InterPro" id="IPR043565">
    <property type="entry name" value="PAX_fam"/>
</dbReference>
<evidence type="ECO:0000313" key="11">
    <source>
        <dbReference type="RefSeq" id="XP_006821852.1"/>
    </source>
</evidence>
<keyword evidence="7" id="KW-0539">Nucleus</keyword>
<evidence type="ECO:0000256" key="2">
    <source>
        <dbReference type="ARBA" id="ARBA00022473"/>
    </source>
</evidence>
<feature type="domain" description="Paired" evidence="9">
    <location>
        <begin position="5"/>
        <end position="131"/>
    </location>
</feature>
<feature type="compositionally biased region" description="Basic and acidic residues" evidence="8">
    <location>
        <begin position="145"/>
        <end position="161"/>
    </location>
</feature>
<keyword evidence="5" id="KW-0238">DNA-binding</keyword>
<proteinExistence type="predicted"/>
<comment type="subcellular location">
    <subcellularLocation>
        <location evidence="1">Nucleus</location>
    </subcellularLocation>
</comment>
<dbReference type="SMART" id="SM00351">
    <property type="entry name" value="PAX"/>
    <property type="match status" value="1"/>
</dbReference>
<organism evidence="10 11">
    <name type="scientific">Saccoglossus kowalevskii</name>
    <name type="common">Acorn worm</name>
    <dbReference type="NCBI Taxonomy" id="10224"/>
    <lineage>
        <taxon>Eukaryota</taxon>
        <taxon>Metazoa</taxon>
        <taxon>Hemichordata</taxon>
        <taxon>Enteropneusta</taxon>
        <taxon>Harrimaniidae</taxon>
        <taxon>Saccoglossus</taxon>
    </lineage>
</organism>
<dbReference type="Gene3D" id="1.10.10.10">
    <property type="entry name" value="Winged helix-like DNA-binding domain superfamily/Winged helix DNA-binding domain"/>
    <property type="match status" value="2"/>
</dbReference>
<dbReference type="InterPro" id="IPR043182">
    <property type="entry name" value="PAIRED_DNA-bd_dom"/>
</dbReference>
<dbReference type="PANTHER" id="PTHR45636">
    <property type="entry name" value="PAIRED BOX PROTEIN PAX-6-RELATED-RELATED"/>
    <property type="match status" value="1"/>
</dbReference>
<sequence length="328" mass="36694">MAHKGQGGINQLGGIFANGRPLPFHTRHRILELAHLGLRPCDISRQLLVSHGCVSKILSRYSETGSILPGAIGGSKPRVSTPEVIERISDYKHENSSMFAWEIRERLLIEGVCTKENLPSVSSINRILRNTTMQVGDASQEDSGDIEKNTDHQGERSHDKPASFTIETILGNDIGKRKRKLSESEVSSNKQERGDKKMCRMHVDKINDVNIDTSAPLPKIPISIINLPTTKPRQEDVYSRQKTSFFPYFTSETRHSTYLHERAAISQAHLRVLAQAFPQPAYLYSHPHFGLSVLPQHFDARVAAFIVHRPPSIATLPIMPSPNMQKST</sequence>
<dbReference type="PROSITE" id="PS51057">
    <property type="entry name" value="PAIRED_2"/>
    <property type="match status" value="1"/>
</dbReference>
<dbReference type="PANTHER" id="PTHR45636:SF41">
    <property type="entry name" value="PAIRED BOX PROTEIN PAX-6-RELATED"/>
    <property type="match status" value="1"/>
</dbReference>
<evidence type="ECO:0000313" key="10">
    <source>
        <dbReference type="Proteomes" id="UP000694865"/>
    </source>
</evidence>
<dbReference type="InterPro" id="IPR009057">
    <property type="entry name" value="Homeodomain-like_sf"/>
</dbReference>
<evidence type="ECO:0000256" key="3">
    <source>
        <dbReference type="ARBA" id="ARBA00022724"/>
    </source>
</evidence>
<keyword evidence="10" id="KW-1185">Reference proteome</keyword>
<dbReference type="PROSITE" id="PS00034">
    <property type="entry name" value="PAIRED_1"/>
    <property type="match status" value="1"/>
</dbReference>
<keyword evidence="2" id="KW-0217">Developmental protein</keyword>
<gene>
    <name evidence="11" type="primary">LOC100378536</name>
</gene>
<dbReference type="SUPFAM" id="SSF46689">
    <property type="entry name" value="Homeodomain-like"/>
    <property type="match status" value="1"/>
</dbReference>
<evidence type="ECO:0000256" key="7">
    <source>
        <dbReference type="ARBA" id="ARBA00023242"/>
    </source>
</evidence>
<feature type="region of interest" description="Disordered" evidence="8">
    <location>
        <begin position="176"/>
        <end position="196"/>
    </location>
</feature>
<dbReference type="CDD" id="cd00131">
    <property type="entry name" value="PAX"/>
    <property type="match status" value="1"/>
</dbReference>